<dbReference type="InterPro" id="IPR001647">
    <property type="entry name" value="HTH_TetR"/>
</dbReference>
<evidence type="ECO:0000313" key="5">
    <source>
        <dbReference type="Proteomes" id="UP001500301"/>
    </source>
</evidence>
<dbReference type="InterPro" id="IPR050109">
    <property type="entry name" value="HTH-type_TetR-like_transc_reg"/>
</dbReference>
<proteinExistence type="predicted"/>
<sequence>MTTSTPPGRSYAGASAAERSAGRRRRLVEAALDLVGEGGVAALTVGGVCERAGVAKRYFYESFGSLDDLLGQALSDALEPVAADIAAASTAEVAAVEPLQRAAVEAVLGVFDDPRVARMYLESPGHAGLRTARERAIDGFVAQFLDLLGVGQEGREPARVLAHVVIAGTTDVVARWLRGDLHLERAALVERLVALGSDATRLIQQE</sequence>
<keyword evidence="5" id="KW-1185">Reference proteome</keyword>
<dbReference type="PROSITE" id="PS50977">
    <property type="entry name" value="HTH_TETR_2"/>
    <property type="match status" value="1"/>
</dbReference>
<dbReference type="PANTHER" id="PTHR30055:SF226">
    <property type="entry name" value="HTH-TYPE TRANSCRIPTIONAL REGULATOR PKSA"/>
    <property type="match status" value="1"/>
</dbReference>
<evidence type="ECO:0000256" key="2">
    <source>
        <dbReference type="PROSITE-ProRule" id="PRU00335"/>
    </source>
</evidence>
<comment type="caution">
    <text evidence="4">The sequence shown here is derived from an EMBL/GenBank/DDBJ whole genome shotgun (WGS) entry which is preliminary data.</text>
</comment>
<dbReference type="EMBL" id="BAABBB010000012">
    <property type="protein sequence ID" value="GAA3535889.1"/>
    <property type="molecule type" value="Genomic_DNA"/>
</dbReference>
<dbReference type="Proteomes" id="UP001500301">
    <property type="component" value="Unassembled WGS sequence"/>
</dbReference>
<name>A0ABP6VL94_9ACTN</name>
<reference evidence="5" key="1">
    <citation type="journal article" date="2019" name="Int. J. Syst. Evol. Microbiol.">
        <title>The Global Catalogue of Microorganisms (GCM) 10K type strain sequencing project: providing services to taxonomists for standard genome sequencing and annotation.</title>
        <authorList>
            <consortium name="The Broad Institute Genomics Platform"/>
            <consortium name="The Broad Institute Genome Sequencing Center for Infectious Disease"/>
            <person name="Wu L."/>
            <person name="Ma J."/>
        </authorList>
    </citation>
    <scope>NUCLEOTIDE SEQUENCE [LARGE SCALE GENOMIC DNA]</scope>
    <source>
        <strain evidence="5">JCM 17460</strain>
    </source>
</reference>
<evidence type="ECO:0000313" key="4">
    <source>
        <dbReference type="EMBL" id="GAA3535889.1"/>
    </source>
</evidence>
<evidence type="ECO:0000256" key="1">
    <source>
        <dbReference type="ARBA" id="ARBA00023125"/>
    </source>
</evidence>
<evidence type="ECO:0000259" key="3">
    <source>
        <dbReference type="PROSITE" id="PS50977"/>
    </source>
</evidence>
<feature type="domain" description="HTH tetR-type" evidence="3">
    <location>
        <begin position="21"/>
        <end position="81"/>
    </location>
</feature>
<dbReference type="Pfam" id="PF00440">
    <property type="entry name" value="TetR_N"/>
    <property type="match status" value="1"/>
</dbReference>
<feature type="DNA-binding region" description="H-T-H motif" evidence="2">
    <location>
        <begin position="44"/>
        <end position="63"/>
    </location>
</feature>
<protein>
    <submittedName>
        <fullName evidence="4">TetR/AcrR family transcriptional regulator</fullName>
    </submittedName>
</protein>
<gene>
    <name evidence="4" type="ORF">GCM10022263_24670</name>
</gene>
<keyword evidence="1 2" id="KW-0238">DNA-binding</keyword>
<accession>A0ABP6VL94</accession>
<organism evidence="4 5">
    <name type="scientific">Nocardioides daeguensis</name>
    <dbReference type="NCBI Taxonomy" id="908359"/>
    <lineage>
        <taxon>Bacteria</taxon>
        <taxon>Bacillati</taxon>
        <taxon>Actinomycetota</taxon>
        <taxon>Actinomycetes</taxon>
        <taxon>Propionibacteriales</taxon>
        <taxon>Nocardioidaceae</taxon>
        <taxon>Nocardioides</taxon>
    </lineage>
</organism>
<dbReference type="PANTHER" id="PTHR30055">
    <property type="entry name" value="HTH-TYPE TRANSCRIPTIONAL REGULATOR RUTR"/>
    <property type="match status" value="1"/>
</dbReference>
<dbReference type="RefSeq" id="WP_218235761.1">
    <property type="nucleotide sequence ID" value="NZ_BAABBB010000012.1"/>
</dbReference>